<reference evidence="1 2" key="1">
    <citation type="submission" date="2018-02" db="EMBL/GenBank/DDBJ databases">
        <title>The genomes of Aspergillus section Nigri reveals drivers in fungal speciation.</title>
        <authorList>
            <consortium name="DOE Joint Genome Institute"/>
            <person name="Vesth T.C."/>
            <person name="Nybo J."/>
            <person name="Theobald S."/>
            <person name="Brandl J."/>
            <person name="Frisvad J.C."/>
            <person name="Nielsen K.F."/>
            <person name="Lyhne E.K."/>
            <person name="Kogle M.E."/>
            <person name="Kuo A."/>
            <person name="Riley R."/>
            <person name="Clum A."/>
            <person name="Nolan M."/>
            <person name="Lipzen A."/>
            <person name="Salamov A."/>
            <person name="Henrissat B."/>
            <person name="Wiebenga A."/>
            <person name="De vries R.P."/>
            <person name="Grigoriev I.V."/>
            <person name="Mortensen U.H."/>
            <person name="Andersen M.R."/>
            <person name="Baker S.E."/>
        </authorList>
    </citation>
    <scope>NUCLEOTIDE SEQUENCE [LARGE SCALE GENOMIC DNA]</scope>
    <source>
        <strain evidence="1 2">CBS 313.89</strain>
    </source>
</reference>
<evidence type="ECO:0000313" key="2">
    <source>
        <dbReference type="Proteomes" id="UP000249789"/>
    </source>
</evidence>
<dbReference type="Proteomes" id="UP000249789">
    <property type="component" value="Unassembled WGS sequence"/>
</dbReference>
<gene>
    <name evidence="1" type="ORF">BO72DRAFT_507570</name>
</gene>
<name>A0A8G1RQ69_9EURO</name>
<dbReference type="GeneID" id="63866596"/>
<dbReference type="RefSeq" id="XP_040802242.1">
    <property type="nucleotide sequence ID" value="XM_040949263.1"/>
</dbReference>
<sequence>MAQRFEQAILTDEVAVIEPGAVGSITFTAPGPDSGENKKDNESGEIEFRAIGTAKLLSNTAAVVVMIGSECVVLANIPAPAPVEPNETVEAVTRNSMNTFLEVCHRTISPAAPRKYVIVEAICPIFRAWKLPDRVSLIGRMLKEARPGAVPSEVGYMSHRVTPDVTKGQVFVDARVHPPKLYVNNVEMLRVHVLIADAE</sequence>
<keyword evidence="2" id="KW-1185">Reference proteome</keyword>
<protein>
    <submittedName>
        <fullName evidence="1">Uncharacterized protein</fullName>
    </submittedName>
</protein>
<dbReference type="OrthoDB" id="4482585at2759"/>
<proteinExistence type="predicted"/>
<organism evidence="1 2">
    <name type="scientific">Aspergillus fijiensis CBS 313.89</name>
    <dbReference type="NCBI Taxonomy" id="1448319"/>
    <lineage>
        <taxon>Eukaryota</taxon>
        <taxon>Fungi</taxon>
        <taxon>Dikarya</taxon>
        <taxon>Ascomycota</taxon>
        <taxon>Pezizomycotina</taxon>
        <taxon>Eurotiomycetes</taxon>
        <taxon>Eurotiomycetidae</taxon>
        <taxon>Eurotiales</taxon>
        <taxon>Aspergillaceae</taxon>
        <taxon>Aspergillus</taxon>
    </lineage>
</organism>
<dbReference type="AlphaFoldDB" id="A0A8G1RQ69"/>
<accession>A0A8G1RQ69</accession>
<dbReference type="VEuPathDB" id="FungiDB:BO72DRAFT_507570"/>
<dbReference type="EMBL" id="KZ824638">
    <property type="protein sequence ID" value="RAK78232.1"/>
    <property type="molecule type" value="Genomic_DNA"/>
</dbReference>
<evidence type="ECO:0000313" key="1">
    <source>
        <dbReference type="EMBL" id="RAK78232.1"/>
    </source>
</evidence>